<keyword evidence="3" id="KW-1185">Reference proteome</keyword>
<name>F5XMH7_MICPN</name>
<dbReference type="STRING" id="1032480.MLP_34200"/>
<dbReference type="EMBL" id="AP012204">
    <property type="protein sequence ID" value="BAK36434.1"/>
    <property type="molecule type" value="Genomic_DNA"/>
</dbReference>
<sequence length="187" mass="19974">MSIATSGGPHLLTVGQLAELPDDGLRHELIEGELTTMPPAGERHGSVAGRIAAYVGHHILVNGLGRITGAETGYLLRRNPDTVRAPDFAFTSIDRLSGPPDRTFSPIVPDLVVEVASPSDRLADVTRKALMWLDAGVRLVWVVEPETEVVIVHRPGDAVTLLRGADAMLSGEDVVPGFAVHLHEIFG</sequence>
<protein>
    <recommendedName>
        <fullName evidence="1">Putative restriction endonuclease domain-containing protein</fullName>
    </recommendedName>
</protein>
<evidence type="ECO:0000313" key="2">
    <source>
        <dbReference type="EMBL" id="BAK36434.1"/>
    </source>
</evidence>
<feature type="domain" description="Putative restriction endonuclease" evidence="1">
    <location>
        <begin position="16"/>
        <end position="180"/>
    </location>
</feature>
<dbReference type="AlphaFoldDB" id="F5XMH7"/>
<dbReference type="HOGENOM" id="CLU_076312_3_2_11"/>
<organism evidence="2 3">
    <name type="scientific">Microlunatus phosphovorus (strain ATCC 700054 / DSM 10555 / JCM 9379 / NBRC 101784 / NCIMB 13414 / VKM Ac-1990 / NM-1)</name>
    <dbReference type="NCBI Taxonomy" id="1032480"/>
    <lineage>
        <taxon>Bacteria</taxon>
        <taxon>Bacillati</taxon>
        <taxon>Actinomycetota</taxon>
        <taxon>Actinomycetes</taxon>
        <taxon>Propionibacteriales</taxon>
        <taxon>Propionibacteriaceae</taxon>
        <taxon>Microlunatus</taxon>
    </lineage>
</organism>
<dbReference type="PANTHER" id="PTHR34107">
    <property type="entry name" value="SLL0198 PROTEIN-RELATED"/>
    <property type="match status" value="1"/>
</dbReference>
<dbReference type="Gene3D" id="3.90.1570.10">
    <property type="entry name" value="tt1808, chain A"/>
    <property type="match status" value="1"/>
</dbReference>
<evidence type="ECO:0000259" key="1">
    <source>
        <dbReference type="Pfam" id="PF05685"/>
    </source>
</evidence>
<dbReference type="CDD" id="cd06260">
    <property type="entry name" value="DUF820-like"/>
    <property type="match status" value="1"/>
</dbReference>
<dbReference type="InterPro" id="IPR011335">
    <property type="entry name" value="Restrct_endonuc-II-like"/>
</dbReference>
<evidence type="ECO:0000313" key="3">
    <source>
        <dbReference type="Proteomes" id="UP000007947"/>
    </source>
</evidence>
<accession>F5XMH7</accession>
<dbReference type="Pfam" id="PF05685">
    <property type="entry name" value="Uma2"/>
    <property type="match status" value="1"/>
</dbReference>
<dbReference type="InterPro" id="IPR012296">
    <property type="entry name" value="Nuclease_put_TT1808"/>
</dbReference>
<dbReference type="InterPro" id="IPR008538">
    <property type="entry name" value="Uma2"/>
</dbReference>
<dbReference type="OrthoDB" id="9799703at2"/>
<reference evidence="2 3" key="1">
    <citation type="submission" date="2011-05" db="EMBL/GenBank/DDBJ databases">
        <title>Whole genome sequence of Microlunatus phosphovorus NM-1.</title>
        <authorList>
            <person name="Hosoyama A."/>
            <person name="Sasaki K."/>
            <person name="Harada T."/>
            <person name="Igarashi R."/>
            <person name="Kawakoshi A."/>
            <person name="Sasagawa M."/>
            <person name="Fukada J."/>
            <person name="Nakamura S."/>
            <person name="Katano Y."/>
            <person name="Hanada S."/>
            <person name="Kamagata Y."/>
            <person name="Nakamura N."/>
            <person name="Yamazaki S."/>
            <person name="Fujita N."/>
        </authorList>
    </citation>
    <scope>NUCLEOTIDE SEQUENCE [LARGE SCALE GENOMIC DNA]</scope>
    <source>
        <strain evidence="3">ATCC 700054 / DSM 10555 / JCM 9379 / NBRC 101784 / NCIMB 13414 / VKM Ac-1990 / NM-1</strain>
    </source>
</reference>
<gene>
    <name evidence="2" type="ordered locus">MLP_34200</name>
</gene>
<dbReference type="SUPFAM" id="SSF52980">
    <property type="entry name" value="Restriction endonuclease-like"/>
    <property type="match status" value="1"/>
</dbReference>
<dbReference type="PANTHER" id="PTHR34107:SF1">
    <property type="entry name" value="SLL0198 PROTEIN"/>
    <property type="match status" value="1"/>
</dbReference>
<dbReference type="eggNOG" id="COG4636">
    <property type="taxonomic scope" value="Bacteria"/>
</dbReference>
<dbReference type="Proteomes" id="UP000007947">
    <property type="component" value="Chromosome"/>
</dbReference>
<proteinExistence type="predicted"/>
<dbReference type="KEGG" id="mph:MLP_34200"/>
<dbReference type="RefSeq" id="WP_013864292.1">
    <property type="nucleotide sequence ID" value="NC_015635.1"/>
</dbReference>